<name>A0A0N4XHJ3_NIPBR</name>
<evidence type="ECO:0000313" key="4">
    <source>
        <dbReference type="Proteomes" id="UP000271162"/>
    </source>
</evidence>
<evidence type="ECO:0000256" key="1">
    <source>
        <dbReference type="SAM" id="MobiDB-lite"/>
    </source>
</evidence>
<keyword evidence="2" id="KW-0812">Transmembrane</keyword>
<sequence length="122" mass="14114">MVFFVASLYITLFGDRSTVASFLRSMGYLINLPGDAQLYYHSWLVVAWFAIIILLQLWLMKIVTACWRDKRAYGRMAEDLEVPSRPLSKTLRVSRSAETLEESKNRKRRTNGRASSFELDCV</sequence>
<reference evidence="3 4" key="2">
    <citation type="submission" date="2018-11" db="EMBL/GenBank/DDBJ databases">
        <authorList>
            <consortium name="Pathogen Informatics"/>
        </authorList>
    </citation>
    <scope>NUCLEOTIDE SEQUENCE [LARGE SCALE GENOMIC DNA]</scope>
</reference>
<feature type="region of interest" description="Disordered" evidence="1">
    <location>
        <begin position="92"/>
        <end position="122"/>
    </location>
</feature>
<dbReference type="AlphaFoldDB" id="A0A0N4XHJ3"/>
<keyword evidence="4" id="KW-1185">Reference proteome</keyword>
<evidence type="ECO:0000256" key="2">
    <source>
        <dbReference type="SAM" id="Phobius"/>
    </source>
</evidence>
<keyword evidence="2" id="KW-1133">Transmembrane helix</keyword>
<accession>A0A0N4XHJ3</accession>
<reference evidence="5" key="1">
    <citation type="submission" date="2017-02" db="UniProtKB">
        <authorList>
            <consortium name="WormBaseParasite"/>
        </authorList>
    </citation>
    <scope>IDENTIFICATION</scope>
</reference>
<evidence type="ECO:0000313" key="3">
    <source>
        <dbReference type="EMBL" id="VDL65585.1"/>
    </source>
</evidence>
<dbReference type="Proteomes" id="UP000271162">
    <property type="component" value="Unassembled WGS sequence"/>
</dbReference>
<feature type="transmembrane region" description="Helical" evidence="2">
    <location>
        <begin position="44"/>
        <end position="67"/>
    </location>
</feature>
<keyword evidence="2" id="KW-0472">Membrane</keyword>
<organism evidence="5">
    <name type="scientific">Nippostrongylus brasiliensis</name>
    <name type="common">Rat hookworm</name>
    <dbReference type="NCBI Taxonomy" id="27835"/>
    <lineage>
        <taxon>Eukaryota</taxon>
        <taxon>Metazoa</taxon>
        <taxon>Ecdysozoa</taxon>
        <taxon>Nematoda</taxon>
        <taxon>Chromadorea</taxon>
        <taxon>Rhabditida</taxon>
        <taxon>Rhabditina</taxon>
        <taxon>Rhabditomorpha</taxon>
        <taxon>Strongyloidea</taxon>
        <taxon>Heligmosomidae</taxon>
        <taxon>Nippostrongylus</taxon>
    </lineage>
</organism>
<proteinExistence type="predicted"/>
<evidence type="ECO:0000313" key="5">
    <source>
        <dbReference type="WBParaSite" id="NBR_0000199501-mRNA-1"/>
    </source>
</evidence>
<dbReference type="EMBL" id="UYSL01001957">
    <property type="protein sequence ID" value="VDL65585.1"/>
    <property type="molecule type" value="Genomic_DNA"/>
</dbReference>
<gene>
    <name evidence="3" type="ORF">NBR_LOCUS1996</name>
</gene>
<dbReference type="WBParaSite" id="NBR_0000199501-mRNA-1">
    <property type="protein sequence ID" value="NBR_0000199501-mRNA-1"/>
    <property type="gene ID" value="NBR_0000199501"/>
</dbReference>
<protein>
    <submittedName>
        <fullName evidence="5">Transmembrane protein</fullName>
    </submittedName>
</protein>